<keyword evidence="3" id="KW-1185">Reference proteome</keyword>
<sequence>MEQTPDSMSRVSYRAILGQARDGNAPWHTFETDIAGRVAVTAGEPCKPGAAGV</sequence>
<proteinExistence type="predicted"/>
<accession>A0A6J5JEA6</accession>
<name>A0A6J5JEA6_9BURK</name>
<organism evidence="1 4">
    <name type="scientific">Burkholderia aenigmatica</name>
    <dbReference type="NCBI Taxonomy" id="2015348"/>
    <lineage>
        <taxon>Bacteria</taxon>
        <taxon>Pseudomonadati</taxon>
        <taxon>Pseudomonadota</taxon>
        <taxon>Betaproteobacteria</taxon>
        <taxon>Burkholderiales</taxon>
        <taxon>Burkholderiaceae</taxon>
        <taxon>Burkholderia</taxon>
        <taxon>Burkholderia cepacia complex</taxon>
    </lineage>
</organism>
<protein>
    <submittedName>
        <fullName evidence="1">Uncharacterized protein</fullName>
    </submittedName>
</protein>
<gene>
    <name evidence="2" type="ORF">BLA17378_02486</name>
    <name evidence="1" type="ORF">BLA3211_05787</name>
</gene>
<dbReference type="Proteomes" id="UP000494120">
    <property type="component" value="Unassembled WGS sequence"/>
</dbReference>
<reference evidence="1 4" key="1">
    <citation type="submission" date="2020-04" db="EMBL/GenBank/DDBJ databases">
        <authorList>
            <person name="Depoorter E."/>
        </authorList>
    </citation>
    <scope>NUCLEOTIDE SEQUENCE [LARGE SCALE GENOMIC DNA]</scope>
    <source>
        <strain evidence="1 4">BCC0217</strain>
        <strain evidence="2 3">R-17378</strain>
    </source>
</reference>
<evidence type="ECO:0000313" key="1">
    <source>
        <dbReference type="EMBL" id="CAB3970123.1"/>
    </source>
</evidence>
<evidence type="ECO:0000313" key="2">
    <source>
        <dbReference type="EMBL" id="VWC62329.1"/>
    </source>
</evidence>
<dbReference type="AlphaFoldDB" id="A0A6J5JEA6"/>
<dbReference type="EMBL" id="CABWIL020000023">
    <property type="protein sequence ID" value="CAB3970123.1"/>
    <property type="molecule type" value="Genomic_DNA"/>
</dbReference>
<dbReference type="Proteomes" id="UP000494301">
    <property type="component" value="Unassembled WGS sequence"/>
</dbReference>
<evidence type="ECO:0000313" key="4">
    <source>
        <dbReference type="Proteomes" id="UP000494301"/>
    </source>
</evidence>
<evidence type="ECO:0000313" key="3">
    <source>
        <dbReference type="Proteomes" id="UP000494120"/>
    </source>
</evidence>
<dbReference type="EMBL" id="CABVQG010000007">
    <property type="protein sequence ID" value="VWC62329.1"/>
    <property type="molecule type" value="Genomic_DNA"/>
</dbReference>